<evidence type="ECO:0000256" key="1">
    <source>
        <dbReference type="SAM" id="MobiDB-lite"/>
    </source>
</evidence>
<dbReference type="Proteomes" id="UP000438429">
    <property type="component" value="Unassembled WGS sequence"/>
</dbReference>
<feature type="compositionally biased region" description="Basic residues" evidence="1">
    <location>
        <begin position="1"/>
        <end position="10"/>
    </location>
</feature>
<protein>
    <submittedName>
        <fullName evidence="2">Uncharacterized protein</fullName>
    </submittedName>
</protein>
<gene>
    <name evidence="2" type="ORF">F2P81_005438</name>
</gene>
<dbReference type="EMBL" id="VEVO01000005">
    <property type="protein sequence ID" value="KAF0041906.1"/>
    <property type="molecule type" value="Genomic_DNA"/>
</dbReference>
<dbReference type="AlphaFoldDB" id="A0A6A4T340"/>
<accession>A0A6A4T340</accession>
<evidence type="ECO:0000313" key="2">
    <source>
        <dbReference type="EMBL" id="KAF0041906.1"/>
    </source>
</evidence>
<organism evidence="2 3">
    <name type="scientific">Scophthalmus maximus</name>
    <name type="common">Turbot</name>
    <name type="synonym">Psetta maxima</name>
    <dbReference type="NCBI Taxonomy" id="52904"/>
    <lineage>
        <taxon>Eukaryota</taxon>
        <taxon>Metazoa</taxon>
        <taxon>Chordata</taxon>
        <taxon>Craniata</taxon>
        <taxon>Vertebrata</taxon>
        <taxon>Euteleostomi</taxon>
        <taxon>Actinopterygii</taxon>
        <taxon>Neopterygii</taxon>
        <taxon>Teleostei</taxon>
        <taxon>Neoteleostei</taxon>
        <taxon>Acanthomorphata</taxon>
        <taxon>Carangaria</taxon>
        <taxon>Pleuronectiformes</taxon>
        <taxon>Pleuronectoidei</taxon>
        <taxon>Scophthalmidae</taxon>
        <taxon>Scophthalmus</taxon>
    </lineage>
</organism>
<name>A0A6A4T340_SCOMX</name>
<reference evidence="2 3" key="1">
    <citation type="submission" date="2019-06" db="EMBL/GenBank/DDBJ databases">
        <title>Draft genomes of female and male turbot (Scophthalmus maximus).</title>
        <authorList>
            <person name="Xu H."/>
            <person name="Xu X.-W."/>
            <person name="Shao C."/>
            <person name="Chen S."/>
        </authorList>
    </citation>
    <scope>NUCLEOTIDE SEQUENCE [LARGE SCALE GENOMIC DNA]</scope>
    <source>
        <strain evidence="2">Ysfricsl-2016a</strain>
        <tissue evidence="2">Blood</tissue>
    </source>
</reference>
<sequence>MYARGRHGNRTHQASAPATECKTARRNTIMGQYSDEDELFDWRLSNASSTDACLSPLSAVDLVVLCPINNTQRSELT</sequence>
<proteinExistence type="predicted"/>
<evidence type="ECO:0000313" key="3">
    <source>
        <dbReference type="Proteomes" id="UP000438429"/>
    </source>
</evidence>
<comment type="caution">
    <text evidence="2">The sequence shown here is derived from an EMBL/GenBank/DDBJ whole genome shotgun (WGS) entry which is preliminary data.</text>
</comment>
<feature type="region of interest" description="Disordered" evidence="1">
    <location>
        <begin position="1"/>
        <end position="23"/>
    </location>
</feature>